<evidence type="ECO:0000313" key="1">
    <source>
        <dbReference type="EMBL" id="TVY92712.1"/>
    </source>
</evidence>
<dbReference type="InterPro" id="IPR029063">
    <property type="entry name" value="SAM-dependent_MTases_sf"/>
</dbReference>
<dbReference type="SUPFAM" id="SSF53335">
    <property type="entry name" value="S-adenosyl-L-methionine-dependent methyltransferases"/>
    <property type="match status" value="1"/>
</dbReference>
<gene>
    <name evidence="1" type="primary">laeA_0</name>
    <name evidence="1" type="ORF">LAWI1_G002314</name>
</gene>
<dbReference type="AlphaFoldDB" id="A0A559MID0"/>
<dbReference type="EMBL" id="QGML01000263">
    <property type="protein sequence ID" value="TVY92712.1"/>
    <property type="molecule type" value="Genomic_DNA"/>
</dbReference>
<dbReference type="Gene3D" id="3.40.50.150">
    <property type="entry name" value="Vaccinia Virus protein VP39"/>
    <property type="match status" value="1"/>
</dbReference>
<dbReference type="PANTHER" id="PTHR43591">
    <property type="entry name" value="METHYLTRANSFERASE"/>
    <property type="match status" value="1"/>
</dbReference>
<proteinExistence type="predicted"/>
<dbReference type="PANTHER" id="PTHR43591:SF24">
    <property type="entry name" value="2-METHOXY-6-POLYPRENYL-1,4-BENZOQUINOL METHYLASE, MITOCHONDRIAL"/>
    <property type="match status" value="1"/>
</dbReference>
<dbReference type="Proteomes" id="UP000315522">
    <property type="component" value="Unassembled WGS sequence"/>
</dbReference>
<dbReference type="GO" id="GO:0008168">
    <property type="term" value="F:methyltransferase activity"/>
    <property type="evidence" value="ECO:0007669"/>
    <property type="project" value="TreeGrafter"/>
</dbReference>
<dbReference type="Pfam" id="PF13489">
    <property type="entry name" value="Methyltransf_23"/>
    <property type="match status" value="1"/>
</dbReference>
<reference evidence="1 2" key="1">
    <citation type="submission" date="2018-05" db="EMBL/GenBank/DDBJ databases">
        <title>Genome sequencing and assembly of the regulated plant pathogen Lachnellula willkommii and related sister species for the development of diagnostic species identification markers.</title>
        <authorList>
            <person name="Giroux E."/>
            <person name="Bilodeau G."/>
        </authorList>
    </citation>
    <scope>NUCLEOTIDE SEQUENCE [LARGE SCALE GENOMIC DNA]</scope>
    <source>
        <strain evidence="1 2">CBS 172.35</strain>
    </source>
</reference>
<organism evidence="1 2">
    <name type="scientific">Lachnellula willkommii</name>
    <dbReference type="NCBI Taxonomy" id="215461"/>
    <lineage>
        <taxon>Eukaryota</taxon>
        <taxon>Fungi</taxon>
        <taxon>Dikarya</taxon>
        <taxon>Ascomycota</taxon>
        <taxon>Pezizomycotina</taxon>
        <taxon>Leotiomycetes</taxon>
        <taxon>Helotiales</taxon>
        <taxon>Lachnaceae</taxon>
        <taxon>Lachnellula</taxon>
    </lineage>
</organism>
<keyword evidence="2" id="KW-1185">Reference proteome</keyword>
<comment type="caution">
    <text evidence="1">The sequence shown here is derived from an EMBL/GenBank/DDBJ whole genome shotgun (WGS) entry which is preliminary data.</text>
</comment>
<protein>
    <submittedName>
        <fullName evidence="1">Secondary metabolism regulator</fullName>
    </submittedName>
</protein>
<evidence type="ECO:0000313" key="2">
    <source>
        <dbReference type="Proteomes" id="UP000315522"/>
    </source>
</evidence>
<name>A0A559MID0_9HELO</name>
<accession>A0A559MID0</accession>
<sequence>MSSSTIGINPEAGTSALDNSFLETVVLHNRDYQQYSINNQWLRRASLIRPPLKEEVERLQIVHNVLNLVFDGRLLFPPLTRPRRILDLGYGSASWAIEVAEQNERADVQMTGLVQRVGLCHKEGCRKGCWSMEGTNFKSQVLGVDINPWQPEEVPRNLYLQVDDLNRTQVASLPHTFDLVHSRMMASGIHVNRWRDYVRDMFRVTRPGGWSQMVELYFNVQSDNGSLSDDHALRQWSTRYMESLEGLKDLRVPLRLPNMMRDAGFVDVEHRMVMLHTCAWSTGRKPLLAVKEITQENVKLVQQIVRTCSASSLRWLYIPSLRDWGEFPTILSSSMRLTEFGRMTIQDVHLLVAQARLEADNPAFKVL</sequence>